<proteinExistence type="predicted"/>
<evidence type="ECO:0000256" key="1">
    <source>
        <dbReference type="SAM" id="MobiDB-lite"/>
    </source>
</evidence>
<gene>
    <name evidence="2" type="ORF">XAT740_LOCUS31387</name>
</gene>
<sequence length="229" mass="25747">MSSDIGSLINVKMNDGSIDKEFRLATSKRTSSPSSSASISISPSSSSISSSSTASSVEIYTVMGLFNSGKSEKVEKVEKFEEHHEIHSPKSRQTRASKHHRPNKYGAIIRPMPQPLPINGNIFQGSVGYSPNIFANIPQYKYGFPSSIPYDLSKFTPPTYSYNQYPIVPTTPMNLAPIWSNGIYPFNDRSPFQQAQQQQQQQQPFNSYQQTPWPYIPQSNYAYMPQINF</sequence>
<feature type="compositionally biased region" description="Low complexity" evidence="1">
    <location>
        <begin position="30"/>
        <end position="51"/>
    </location>
</feature>
<feature type="region of interest" description="Disordered" evidence="1">
    <location>
        <begin position="189"/>
        <end position="209"/>
    </location>
</feature>
<organism evidence="2 3">
    <name type="scientific">Adineta ricciae</name>
    <name type="common">Rotifer</name>
    <dbReference type="NCBI Taxonomy" id="249248"/>
    <lineage>
        <taxon>Eukaryota</taxon>
        <taxon>Metazoa</taxon>
        <taxon>Spiralia</taxon>
        <taxon>Gnathifera</taxon>
        <taxon>Rotifera</taxon>
        <taxon>Eurotatoria</taxon>
        <taxon>Bdelloidea</taxon>
        <taxon>Adinetida</taxon>
        <taxon>Adinetidae</taxon>
        <taxon>Adineta</taxon>
    </lineage>
</organism>
<name>A0A815H9D3_ADIRI</name>
<feature type="region of interest" description="Disordered" evidence="1">
    <location>
        <begin position="80"/>
        <end position="100"/>
    </location>
</feature>
<feature type="compositionally biased region" description="Basic residues" evidence="1">
    <location>
        <begin position="89"/>
        <end position="100"/>
    </location>
</feature>
<dbReference type="Proteomes" id="UP000663828">
    <property type="component" value="Unassembled WGS sequence"/>
</dbReference>
<evidence type="ECO:0000313" key="3">
    <source>
        <dbReference type="Proteomes" id="UP000663828"/>
    </source>
</evidence>
<dbReference type="EMBL" id="CAJNOR010002855">
    <property type="protein sequence ID" value="CAF1349163.1"/>
    <property type="molecule type" value="Genomic_DNA"/>
</dbReference>
<accession>A0A815H9D3</accession>
<feature type="region of interest" description="Disordered" evidence="1">
    <location>
        <begin position="24"/>
        <end position="51"/>
    </location>
</feature>
<comment type="caution">
    <text evidence="2">The sequence shown here is derived from an EMBL/GenBank/DDBJ whole genome shotgun (WGS) entry which is preliminary data.</text>
</comment>
<evidence type="ECO:0000313" key="2">
    <source>
        <dbReference type="EMBL" id="CAF1349163.1"/>
    </source>
</evidence>
<dbReference type="AlphaFoldDB" id="A0A815H9D3"/>
<feature type="compositionally biased region" description="Low complexity" evidence="1">
    <location>
        <begin position="193"/>
        <end position="203"/>
    </location>
</feature>
<keyword evidence="3" id="KW-1185">Reference proteome</keyword>
<reference evidence="2" key="1">
    <citation type="submission" date="2021-02" db="EMBL/GenBank/DDBJ databases">
        <authorList>
            <person name="Nowell W R."/>
        </authorList>
    </citation>
    <scope>NUCLEOTIDE SEQUENCE</scope>
</reference>
<protein>
    <submittedName>
        <fullName evidence="2">Uncharacterized protein</fullName>
    </submittedName>
</protein>